<dbReference type="AlphaFoldDB" id="A0A183AWF8"/>
<evidence type="ECO:0000313" key="3">
    <source>
        <dbReference type="Proteomes" id="UP000272942"/>
    </source>
</evidence>
<dbReference type="WBParaSite" id="ECPE_0001132801-mRNA-1">
    <property type="protein sequence ID" value="ECPE_0001132801-mRNA-1"/>
    <property type="gene ID" value="ECPE_0001132801"/>
</dbReference>
<gene>
    <name evidence="2" type="ORF">ECPE_LOCUS11293</name>
</gene>
<evidence type="ECO:0000313" key="4">
    <source>
        <dbReference type="WBParaSite" id="ECPE_0001132801-mRNA-1"/>
    </source>
</evidence>
<sequence length="184" mass="20951">MEPNESPIVSPRLSARSATASRQSTLQESRSASPSEMAHVLCTPNFVRKPKWWGTQGNIDYDPFCEAKAAAIQFILFVRDDVEIEERAAIRLRSQPKKRRDIFRRVTRRFSALSPIDPDLQQYARAVELQTFRRGLLNTFEFLAENSKGGPKFNLPRETQVQARSSESVSLGSDESLNRFNGQF</sequence>
<reference evidence="4" key="1">
    <citation type="submission" date="2016-06" db="UniProtKB">
        <authorList>
            <consortium name="WormBaseParasite"/>
        </authorList>
    </citation>
    <scope>IDENTIFICATION</scope>
</reference>
<dbReference type="Proteomes" id="UP000272942">
    <property type="component" value="Unassembled WGS sequence"/>
</dbReference>
<accession>A0A183AWF8</accession>
<proteinExistence type="predicted"/>
<dbReference type="OrthoDB" id="6272033at2759"/>
<evidence type="ECO:0000313" key="2">
    <source>
        <dbReference type="EMBL" id="VDP88306.1"/>
    </source>
</evidence>
<protein>
    <submittedName>
        <fullName evidence="2 4">Uncharacterized protein</fullName>
    </submittedName>
</protein>
<keyword evidence="3" id="KW-1185">Reference proteome</keyword>
<reference evidence="2 3" key="2">
    <citation type="submission" date="2018-11" db="EMBL/GenBank/DDBJ databases">
        <authorList>
            <consortium name="Pathogen Informatics"/>
        </authorList>
    </citation>
    <scope>NUCLEOTIDE SEQUENCE [LARGE SCALE GENOMIC DNA]</scope>
    <source>
        <strain evidence="2 3">Egypt</strain>
    </source>
</reference>
<evidence type="ECO:0000256" key="1">
    <source>
        <dbReference type="SAM" id="MobiDB-lite"/>
    </source>
</evidence>
<feature type="region of interest" description="Disordered" evidence="1">
    <location>
        <begin position="1"/>
        <end position="34"/>
    </location>
</feature>
<name>A0A183AWF8_9TREM</name>
<organism evidence="4">
    <name type="scientific">Echinostoma caproni</name>
    <dbReference type="NCBI Taxonomy" id="27848"/>
    <lineage>
        <taxon>Eukaryota</taxon>
        <taxon>Metazoa</taxon>
        <taxon>Spiralia</taxon>
        <taxon>Lophotrochozoa</taxon>
        <taxon>Platyhelminthes</taxon>
        <taxon>Trematoda</taxon>
        <taxon>Digenea</taxon>
        <taxon>Plagiorchiida</taxon>
        <taxon>Echinostomata</taxon>
        <taxon>Echinostomatoidea</taxon>
        <taxon>Echinostomatidae</taxon>
        <taxon>Echinostoma</taxon>
    </lineage>
</organism>
<feature type="compositionally biased region" description="Polar residues" evidence="1">
    <location>
        <begin position="25"/>
        <end position="34"/>
    </location>
</feature>
<feature type="compositionally biased region" description="Low complexity" evidence="1">
    <location>
        <begin position="10"/>
        <end position="24"/>
    </location>
</feature>
<dbReference type="EMBL" id="UZAN01050553">
    <property type="protein sequence ID" value="VDP88306.1"/>
    <property type="molecule type" value="Genomic_DNA"/>
</dbReference>